<dbReference type="Pfam" id="PF11964">
    <property type="entry name" value="SpoIIAA-like"/>
    <property type="match status" value="1"/>
</dbReference>
<dbReference type="InterPro" id="IPR036513">
    <property type="entry name" value="STAS_dom_sf"/>
</dbReference>
<proteinExistence type="predicted"/>
<sequence>MNGKLDWSSGNVIAFEVDSKIEEKEYKEATAEIEELLDRYKKINVFLKVSDLEGVELSTMKDRIQFIKENDLEQVDKFAVVGEQNTMQALSKGIDIFADTNVRQFPLEKEDEAKKWIQQN</sequence>
<reference evidence="2" key="1">
    <citation type="submission" date="2016-10" db="EMBL/GenBank/DDBJ databases">
        <authorList>
            <person name="Varghese N."/>
            <person name="Submissions S."/>
        </authorList>
    </citation>
    <scope>NUCLEOTIDE SEQUENCE [LARGE SCALE GENOMIC DNA]</scope>
    <source>
        <strain evidence="2">CGMCC 1.10369</strain>
    </source>
</reference>
<dbReference type="EMBL" id="FNIL01000006">
    <property type="protein sequence ID" value="SDO03321.1"/>
    <property type="molecule type" value="Genomic_DNA"/>
</dbReference>
<dbReference type="Proteomes" id="UP000198778">
    <property type="component" value="Unassembled WGS sequence"/>
</dbReference>
<dbReference type="InterPro" id="IPR038396">
    <property type="entry name" value="SpoIIAA-like_sf"/>
</dbReference>
<dbReference type="RefSeq" id="WP_090842934.1">
    <property type="nucleotide sequence ID" value="NZ_FNIL01000006.1"/>
</dbReference>
<protein>
    <submittedName>
        <fullName evidence="1">SpoIIAA-like</fullName>
    </submittedName>
</protein>
<dbReference type="InterPro" id="IPR021866">
    <property type="entry name" value="SpoIIAA-like"/>
</dbReference>
<name>A0A1H0G8Y4_9BACI</name>
<keyword evidence="2" id="KW-1185">Reference proteome</keyword>
<gene>
    <name evidence="1" type="ORF">SAMN04488053_10620</name>
</gene>
<dbReference type="OrthoDB" id="3428673at2"/>
<dbReference type="SUPFAM" id="SSF52091">
    <property type="entry name" value="SpoIIaa-like"/>
    <property type="match status" value="1"/>
</dbReference>
<dbReference type="AlphaFoldDB" id="A0A1H0G8Y4"/>
<dbReference type="Gene3D" id="3.40.50.10600">
    <property type="entry name" value="SpoIIaa-like domains"/>
    <property type="match status" value="1"/>
</dbReference>
<dbReference type="STRING" id="745820.SAMN04488053_10620"/>
<evidence type="ECO:0000313" key="2">
    <source>
        <dbReference type="Proteomes" id="UP000198778"/>
    </source>
</evidence>
<evidence type="ECO:0000313" key="1">
    <source>
        <dbReference type="EMBL" id="SDO03321.1"/>
    </source>
</evidence>
<organism evidence="1 2">
    <name type="scientific">Alkalicoccus daliensis</name>
    <dbReference type="NCBI Taxonomy" id="745820"/>
    <lineage>
        <taxon>Bacteria</taxon>
        <taxon>Bacillati</taxon>
        <taxon>Bacillota</taxon>
        <taxon>Bacilli</taxon>
        <taxon>Bacillales</taxon>
        <taxon>Bacillaceae</taxon>
        <taxon>Alkalicoccus</taxon>
    </lineage>
</organism>
<accession>A0A1H0G8Y4</accession>